<name>A0AAW2C7H9_9ROSI</name>
<comment type="caution">
    <text evidence="2">The sequence shown here is derived from an EMBL/GenBank/DDBJ whole genome shotgun (WGS) entry which is preliminary data.</text>
</comment>
<protein>
    <recommendedName>
        <fullName evidence="1">Zinc knuckle CX2CX4HX4C domain-containing protein</fullName>
    </recommendedName>
</protein>
<organism evidence="2 3">
    <name type="scientific">Lithocarpus litseifolius</name>
    <dbReference type="NCBI Taxonomy" id="425828"/>
    <lineage>
        <taxon>Eukaryota</taxon>
        <taxon>Viridiplantae</taxon>
        <taxon>Streptophyta</taxon>
        <taxon>Embryophyta</taxon>
        <taxon>Tracheophyta</taxon>
        <taxon>Spermatophyta</taxon>
        <taxon>Magnoliopsida</taxon>
        <taxon>eudicotyledons</taxon>
        <taxon>Gunneridae</taxon>
        <taxon>Pentapetalae</taxon>
        <taxon>rosids</taxon>
        <taxon>fabids</taxon>
        <taxon>Fagales</taxon>
        <taxon>Fagaceae</taxon>
        <taxon>Lithocarpus</taxon>
    </lineage>
</organism>
<evidence type="ECO:0000259" key="1">
    <source>
        <dbReference type="Pfam" id="PF14392"/>
    </source>
</evidence>
<gene>
    <name evidence="2" type="ORF">SO802_023389</name>
</gene>
<evidence type="ECO:0000313" key="3">
    <source>
        <dbReference type="Proteomes" id="UP001459277"/>
    </source>
</evidence>
<dbReference type="EMBL" id="JAZDWU010000008">
    <property type="protein sequence ID" value="KAK9993686.1"/>
    <property type="molecule type" value="Genomic_DNA"/>
</dbReference>
<dbReference type="InterPro" id="IPR040256">
    <property type="entry name" value="At4g02000-like"/>
</dbReference>
<dbReference type="Pfam" id="PF14392">
    <property type="entry name" value="zf-CCHC_4"/>
    <property type="match status" value="1"/>
</dbReference>
<sequence>MAQWHNKTCLRKCLSGVAEPLCARLFTKGRVNVEALVGSNTVLIIFDDDAAPMKILTQGPWSFDKYLIGLYKPKDDESADDATFLHASFWVQIHNLPFRRMTRENAQVIGNTLGTMEQVDVSANGECRGHYIRVRVRIDIDQPLCRGRFVNMGETEPLWISFQYERLAIFCYWCGTLNHDEKDCKLWTESGGTLSKDEQPYGAWLRAATGNLQQPQVVHSSAIPHSTPPRTP</sequence>
<accession>A0AAW2C7H9</accession>
<dbReference type="InterPro" id="IPR025836">
    <property type="entry name" value="Zn_knuckle_CX2CX4HX4C"/>
</dbReference>
<dbReference type="AlphaFoldDB" id="A0AAW2C7H9"/>
<keyword evidence="3" id="KW-1185">Reference proteome</keyword>
<evidence type="ECO:0000313" key="2">
    <source>
        <dbReference type="EMBL" id="KAK9993686.1"/>
    </source>
</evidence>
<proteinExistence type="predicted"/>
<feature type="domain" description="Zinc knuckle CX2CX4HX4C" evidence="1">
    <location>
        <begin position="138"/>
        <end position="185"/>
    </location>
</feature>
<dbReference type="PANTHER" id="PTHR31286:SF167">
    <property type="entry name" value="OS09G0268800 PROTEIN"/>
    <property type="match status" value="1"/>
</dbReference>
<dbReference type="PANTHER" id="PTHR31286">
    <property type="entry name" value="GLYCINE-RICH CELL WALL STRUCTURAL PROTEIN 1.8-LIKE"/>
    <property type="match status" value="1"/>
</dbReference>
<reference evidence="2 3" key="1">
    <citation type="submission" date="2024-01" db="EMBL/GenBank/DDBJ databases">
        <title>A telomere-to-telomere, gap-free genome of sweet tea (Lithocarpus litseifolius).</title>
        <authorList>
            <person name="Zhou J."/>
        </authorList>
    </citation>
    <scope>NUCLEOTIDE SEQUENCE [LARGE SCALE GENOMIC DNA]</scope>
    <source>
        <strain evidence="2">Zhou-2022a</strain>
        <tissue evidence="2">Leaf</tissue>
    </source>
</reference>
<dbReference type="Proteomes" id="UP001459277">
    <property type="component" value="Unassembled WGS sequence"/>
</dbReference>